<dbReference type="GeneID" id="39875367"/>
<dbReference type="OrthoDB" id="24630at2759"/>
<dbReference type="AlphaFoldDB" id="A0A2H6KF42"/>
<protein>
    <submittedName>
        <fullName evidence="2">DUF51 family protein</fullName>
    </submittedName>
</protein>
<gene>
    <name evidence="2" type="ORF">BOVATA_030900</name>
</gene>
<dbReference type="PROSITE" id="PS51112">
    <property type="entry name" value="AMMECR1"/>
    <property type="match status" value="1"/>
</dbReference>
<reference evidence="2 3" key="1">
    <citation type="journal article" date="2017" name="BMC Genomics">
        <title>Whole-genome assembly of Babesia ovata and comparative genomics between closely related pathogens.</title>
        <authorList>
            <person name="Yamagishi J."/>
            <person name="Asada M."/>
            <person name="Hakimi H."/>
            <person name="Tanaka T.Q."/>
            <person name="Sugimoto C."/>
            <person name="Kawazu S."/>
        </authorList>
    </citation>
    <scope>NUCLEOTIDE SEQUENCE [LARGE SCALE GENOMIC DNA]</scope>
    <source>
        <strain evidence="2 3">Miyake</strain>
    </source>
</reference>
<organism evidence="2 3">
    <name type="scientific">Babesia ovata</name>
    <dbReference type="NCBI Taxonomy" id="189622"/>
    <lineage>
        <taxon>Eukaryota</taxon>
        <taxon>Sar</taxon>
        <taxon>Alveolata</taxon>
        <taxon>Apicomplexa</taxon>
        <taxon>Aconoidasida</taxon>
        <taxon>Piroplasmida</taxon>
        <taxon>Babesiidae</taxon>
        <taxon>Babesia</taxon>
    </lineage>
</organism>
<dbReference type="InterPro" id="IPR023473">
    <property type="entry name" value="AMMECR1"/>
</dbReference>
<accession>A0A2H6KF42</accession>
<dbReference type="InterPro" id="IPR002733">
    <property type="entry name" value="AMMECR1_domain"/>
</dbReference>
<evidence type="ECO:0000313" key="2">
    <source>
        <dbReference type="EMBL" id="GBE61597.1"/>
    </source>
</evidence>
<dbReference type="RefSeq" id="XP_028867840.1">
    <property type="nucleotide sequence ID" value="XM_029012007.1"/>
</dbReference>
<dbReference type="Pfam" id="PF01871">
    <property type="entry name" value="AMMECR1"/>
    <property type="match status" value="1"/>
</dbReference>
<dbReference type="EMBL" id="BDSA01000003">
    <property type="protein sequence ID" value="GBE61597.1"/>
    <property type="molecule type" value="Genomic_DNA"/>
</dbReference>
<dbReference type="SUPFAM" id="SSF143447">
    <property type="entry name" value="AMMECR1-like"/>
    <property type="match status" value="1"/>
</dbReference>
<dbReference type="Proteomes" id="UP000236319">
    <property type="component" value="Unassembled WGS sequence"/>
</dbReference>
<sequence>MSAFEDTRFPPISGDELPRLLCGVSLLHSYEDAAGPYDWEIGKHGVIVKFDHNDRQYSATYLPEVAKEHDMSHETAVKQLVRKAGYRGALTDELISSIKVTKYQSKKLKLSFDEYTSLDNGGEIDK</sequence>
<dbReference type="PANTHER" id="PTHR13016:SF0">
    <property type="entry name" value="AMME SYNDROME CANDIDATE GENE 1 PROTEIN"/>
    <property type="match status" value="1"/>
</dbReference>
<name>A0A2H6KF42_9APIC</name>
<proteinExistence type="predicted"/>
<feature type="domain" description="AMMECR1" evidence="1">
    <location>
        <begin position="1"/>
        <end position="119"/>
    </location>
</feature>
<evidence type="ECO:0000259" key="1">
    <source>
        <dbReference type="PROSITE" id="PS51112"/>
    </source>
</evidence>
<dbReference type="PANTHER" id="PTHR13016">
    <property type="entry name" value="AMMECR1 HOMOLOG"/>
    <property type="match status" value="1"/>
</dbReference>
<dbReference type="Gene3D" id="3.30.1490.150">
    <property type="entry name" value="Hypothetical protein ph0010, domain 2"/>
    <property type="match status" value="1"/>
</dbReference>
<dbReference type="VEuPathDB" id="PiroplasmaDB:BOVATA_030900"/>
<evidence type="ECO:0000313" key="3">
    <source>
        <dbReference type="Proteomes" id="UP000236319"/>
    </source>
</evidence>
<comment type="caution">
    <text evidence="2">The sequence shown here is derived from an EMBL/GenBank/DDBJ whole genome shotgun (WGS) entry which is preliminary data.</text>
</comment>
<dbReference type="InterPro" id="IPR036071">
    <property type="entry name" value="AMMECR1_dom_sf"/>
</dbReference>
<keyword evidence="3" id="KW-1185">Reference proteome</keyword>